<evidence type="ECO:0000313" key="10">
    <source>
        <dbReference type="EMBL" id="KAK6179985.1"/>
    </source>
</evidence>
<evidence type="ECO:0000256" key="7">
    <source>
        <dbReference type="ARBA" id="ARBA00048666"/>
    </source>
</evidence>
<dbReference type="InterPro" id="IPR000873">
    <property type="entry name" value="AMP-dep_synth/lig_dom"/>
</dbReference>
<organism evidence="10 11">
    <name type="scientific">Patella caerulea</name>
    <name type="common">Rayed Mediterranean limpet</name>
    <dbReference type="NCBI Taxonomy" id="87958"/>
    <lineage>
        <taxon>Eukaryota</taxon>
        <taxon>Metazoa</taxon>
        <taxon>Spiralia</taxon>
        <taxon>Lophotrochozoa</taxon>
        <taxon>Mollusca</taxon>
        <taxon>Gastropoda</taxon>
        <taxon>Patellogastropoda</taxon>
        <taxon>Patelloidea</taxon>
        <taxon>Patellidae</taxon>
        <taxon>Patella</taxon>
    </lineage>
</organism>
<evidence type="ECO:0000256" key="2">
    <source>
        <dbReference type="ARBA" id="ARBA00022598"/>
    </source>
</evidence>
<evidence type="ECO:0000259" key="8">
    <source>
        <dbReference type="Pfam" id="PF00501"/>
    </source>
</evidence>
<gene>
    <name evidence="10" type="ORF">SNE40_012217</name>
</gene>
<name>A0AAN8Q0A3_PATCE</name>
<dbReference type="InterPro" id="IPR025110">
    <property type="entry name" value="AMP-bd_C"/>
</dbReference>
<dbReference type="Pfam" id="PF13193">
    <property type="entry name" value="AMP-binding_C"/>
    <property type="match status" value="1"/>
</dbReference>
<dbReference type="GO" id="GO:0044539">
    <property type="term" value="P:long-chain fatty acid import into cell"/>
    <property type="evidence" value="ECO:0007669"/>
    <property type="project" value="TreeGrafter"/>
</dbReference>
<sequence length="602" mass="68396">MFPWIGDDLKILQAGYKVRKVMNEEIEQAYFLIDKFEDKVKLHPDKPFIIYDHNIYSFQYVDQQANKVANIAKRWGLTVGDTVALYASNSPSFIWTFLGLAKLGVTVALINSNLQGKALVHCVKASGGKILIVGEGMELLNTVIELDTELDNYDIYIQGSSKDQIPPNYTSFDDLMRKTMPTPVHKNVRSKMNVMSTFCFIYTSGTTGLPKPVFILHIKGISLSKLVGLFGLSENDIFYLFLPLYHTSGCMSLFGAIDVGATVVIRKKFSVSYFWKDVHQYNITVIQYIGELCRYLLNGPKDPLENQHKIKVMFGNGLRKDIWTKFQTRFNIPKIVEFFGATEGTGFTFQLSNKPGAIGRYSPLIKKIDPSPKRIVKYDFATAEPIRDQNGRCIEIKPGESGLILSIIPDVVRSLPFYRASQEDNNKKIVLNAFEEGDAYFNYGDLFYLDKDYFLYFQDRLGDTFRWKGENVSTTEVANILTNVDFIQDANVYGVTVPGHDGRAGMAALTLTDIQELSEDNLKTIYNHCEEELPRYARPIFLRVLEEADLTSTFKQRKVDLIKEGYNPSVVKDPLYFRDDSKKTFVPLTFQLFTSGVAKSKL</sequence>
<dbReference type="Proteomes" id="UP001347796">
    <property type="component" value="Unassembled WGS sequence"/>
</dbReference>
<dbReference type="PROSITE" id="PS00455">
    <property type="entry name" value="AMP_BINDING"/>
    <property type="match status" value="1"/>
</dbReference>
<comment type="caution">
    <text evidence="10">The sequence shown here is derived from an EMBL/GenBank/DDBJ whole genome shotgun (WGS) entry which is preliminary data.</text>
</comment>
<dbReference type="Gene3D" id="3.40.50.12780">
    <property type="entry name" value="N-terminal domain of ligase-like"/>
    <property type="match status" value="1"/>
</dbReference>
<dbReference type="Gene3D" id="3.30.300.30">
    <property type="match status" value="1"/>
</dbReference>
<dbReference type="PANTHER" id="PTHR43107">
    <property type="entry name" value="LONG-CHAIN FATTY ACID TRANSPORT PROTEIN"/>
    <property type="match status" value="1"/>
</dbReference>
<dbReference type="GO" id="GO:0005789">
    <property type="term" value="C:endoplasmic reticulum membrane"/>
    <property type="evidence" value="ECO:0007669"/>
    <property type="project" value="TreeGrafter"/>
</dbReference>
<evidence type="ECO:0000256" key="4">
    <source>
        <dbReference type="ARBA" id="ARBA00026121"/>
    </source>
</evidence>
<comment type="similarity">
    <text evidence="1">Belongs to the ATP-dependent AMP-binding enzyme family.</text>
</comment>
<evidence type="ECO:0000256" key="1">
    <source>
        <dbReference type="ARBA" id="ARBA00006432"/>
    </source>
</evidence>
<dbReference type="EMBL" id="JAZGQO010000008">
    <property type="protein sequence ID" value="KAK6179985.1"/>
    <property type="molecule type" value="Genomic_DNA"/>
</dbReference>
<dbReference type="InterPro" id="IPR020845">
    <property type="entry name" value="AMP-binding_CS"/>
</dbReference>
<proteinExistence type="inferred from homology"/>
<keyword evidence="3" id="KW-0276">Fatty acid metabolism</keyword>
<evidence type="ECO:0000256" key="5">
    <source>
        <dbReference type="ARBA" id="ARBA00036527"/>
    </source>
</evidence>
<dbReference type="PANTHER" id="PTHR43107:SF22">
    <property type="entry name" value="VERY LONG-CHAIN ACYL-COA SYNTHETASE"/>
    <property type="match status" value="1"/>
</dbReference>
<protein>
    <recommendedName>
        <fullName evidence="4">long-chain-fatty-acid--CoA ligase</fullName>
        <ecNumber evidence="4">6.2.1.3</ecNumber>
    </recommendedName>
    <alternativeName>
        <fullName evidence="6">Long-chain-fatty-acid--CoA ligase</fullName>
    </alternativeName>
</protein>
<comment type="catalytic activity">
    <reaction evidence="7">
        <text>tetracosanoate + ATP + CoA = tetracosanoyl-CoA + AMP + diphosphate</text>
        <dbReference type="Rhea" id="RHEA:33639"/>
        <dbReference type="ChEBI" id="CHEBI:30616"/>
        <dbReference type="ChEBI" id="CHEBI:31014"/>
        <dbReference type="ChEBI" id="CHEBI:33019"/>
        <dbReference type="ChEBI" id="CHEBI:57287"/>
        <dbReference type="ChEBI" id="CHEBI:65052"/>
        <dbReference type="ChEBI" id="CHEBI:456215"/>
    </reaction>
    <physiologicalReaction direction="left-to-right" evidence="7">
        <dbReference type="Rhea" id="RHEA:33640"/>
    </physiologicalReaction>
</comment>
<dbReference type="EC" id="6.2.1.3" evidence="4"/>
<dbReference type="GO" id="GO:0005324">
    <property type="term" value="F:long-chain fatty acid transmembrane transporter activity"/>
    <property type="evidence" value="ECO:0007669"/>
    <property type="project" value="TreeGrafter"/>
</dbReference>
<keyword evidence="2" id="KW-0436">Ligase</keyword>
<dbReference type="SUPFAM" id="SSF56801">
    <property type="entry name" value="Acetyl-CoA synthetase-like"/>
    <property type="match status" value="1"/>
</dbReference>
<reference evidence="10 11" key="1">
    <citation type="submission" date="2024-01" db="EMBL/GenBank/DDBJ databases">
        <title>The genome of the rayed Mediterranean limpet Patella caerulea (Linnaeus, 1758).</title>
        <authorList>
            <person name="Anh-Thu Weber A."/>
            <person name="Halstead-Nussloch G."/>
        </authorList>
    </citation>
    <scope>NUCLEOTIDE SEQUENCE [LARGE SCALE GENOMIC DNA]</scope>
    <source>
        <strain evidence="10">AATW-2023a</strain>
        <tissue evidence="10">Whole specimen</tissue>
    </source>
</reference>
<accession>A0AAN8Q0A3</accession>
<evidence type="ECO:0000259" key="9">
    <source>
        <dbReference type="Pfam" id="PF13193"/>
    </source>
</evidence>
<dbReference type="GO" id="GO:0005886">
    <property type="term" value="C:plasma membrane"/>
    <property type="evidence" value="ECO:0007669"/>
    <property type="project" value="TreeGrafter"/>
</dbReference>
<evidence type="ECO:0000313" key="11">
    <source>
        <dbReference type="Proteomes" id="UP001347796"/>
    </source>
</evidence>
<dbReference type="AlphaFoldDB" id="A0AAN8Q0A3"/>
<dbReference type="GO" id="GO:0004467">
    <property type="term" value="F:long-chain fatty acid-CoA ligase activity"/>
    <property type="evidence" value="ECO:0007669"/>
    <property type="project" value="UniProtKB-EC"/>
</dbReference>
<evidence type="ECO:0000256" key="6">
    <source>
        <dbReference type="ARBA" id="ARBA00041297"/>
    </source>
</evidence>
<keyword evidence="3" id="KW-0443">Lipid metabolism</keyword>
<evidence type="ECO:0000256" key="3">
    <source>
        <dbReference type="ARBA" id="ARBA00022832"/>
    </source>
</evidence>
<comment type="catalytic activity">
    <reaction evidence="5">
        <text>a very long-chain fatty acid + ATP + CoA = a very long-chain fatty acyl-CoA + AMP + diphosphate</text>
        <dbReference type="Rhea" id="RHEA:54536"/>
        <dbReference type="ChEBI" id="CHEBI:30616"/>
        <dbReference type="ChEBI" id="CHEBI:33019"/>
        <dbReference type="ChEBI" id="CHEBI:57287"/>
        <dbReference type="ChEBI" id="CHEBI:58950"/>
        <dbReference type="ChEBI" id="CHEBI:138261"/>
        <dbReference type="ChEBI" id="CHEBI:456215"/>
    </reaction>
    <physiologicalReaction direction="left-to-right" evidence="5">
        <dbReference type="Rhea" id="RHEA:54537"/>
    </physiologicalReaction>
</comment>
<feature type="domain" description="AMP-binding enzyme C-terminal" evidence="9">
    <location>
        <begin position="476"/>
        <end position="555"/>
    </location>
</feature>
<dbReference type="Pfam" id="PF00501">
    <property type="entry name" value="AMP-binding"/>
    <property type="match status" value="1"/>
</dbReference>
<dbReference type="InterPro" id="IPR042099">
    <property type="entry name" value="ANL_N_sf"/>
</dbReference>
<keyword evidence="11" id="KW-1185">Reference proteome</keyword>
<dbReference type="FunFam" id="3.30.300.30:FF:000002">
    <property type="entry name" value="Long-chain fatty acid transport protein 1"/>
    <property type="match status" value="1"/>
</dbReference>
<feature type="domain" description="AMP-dependent synthetase/ligase" evidence="8">
    <location>
        <begin position="36"/>
        <end position="363"/>
    </location>
</feature>
<dbReference type="InterPro" id="IPR045851">
    <property type="entry name" value="AMP-bd_C_sf"/>
</dbReference>